<dbReference type="EMBL" id="CYYY01000016">
    <property type="protein sequence ID" value="CUO22529.1"/>
    <property type="molecule type" value="Genomic_DNA"/>
</dbReference>
<dbReference type="RefSeq" id="WP_055182225.1">
    <property type="nucleotide sequence ID" value="NZ_CABIWY010000016.1"/>
</dbReference>
<evidence type="ECO:0000313" key="3">
    <source>
        <dbReference type="Proteomes" id="UP000095439"/>
    </source>
</evidence>
<organism evidence="2 3">
    <name type="scientific">Dorea longicatena</name>
    <dbReference type="NCBI Taxonomy" id="88431"/>
    <lineage>
        <taxon>Bacteria</taxon>
        <taxon>Bacillati</taxon>
        <taxon>Bacillota</taxon>
        <taxon>Clostridia</taxon>
        <taxon>Lachnospirales</taxon>
        <taxon>Lachnospiraceae</taxon>
        <taxon>Dorea</taxon>
    </lineage>
</organism>
<dbReference type="Proteomes" id="UP000095439">
    <property type="component" value="Unassembled WGS sequence"/>
</dbReference>
<keyword evidence="1" id="KW-0732">Signal</keyword>
<evidence type="ECO:0008006" key="4">
    <source>
        <dbReference type="Google" id="ProtNLM"/>
    </source>
</evidence>
<dbReference type="SUPFAM" id="SSF50998">
    <property type="entry name" value="Quinoprotein alcohol dehydrogenase-like"/>
    <property type="match status" value="1"/>
</dbReference>
<sequence length="417" mass="47893">MKKKKILMLVCMAVLAVTVVIPVNAAKKTNKKQIQVLNLYQDQKTDIEEAEYLVSYLEDKNIDEESVEKQEKEEWYIDIKTGKITKDSQYKRHFYNDGWTIEFKDDKGKILYSTEDEEDEGGYRVLHEFNKDKFLVVERLESIDERSIYLGFMNAKGKWKQDPWKVDNDLLGSGYKGDELFQLGKGIVGFCIKNTGTSTLLVFDSNTDKVFSISNVWPKNLYYCGGKMVYQIWEASRTYEICVADSEGNVTKLHEEGVDLLDSNENGFLTDENGISFYDLSGNLQWSFNKYDVSSAWLYGKNVFVKLNGNDGNTYISNINQKTGELVYEPIRIFNDEITGKYMVDIRSNKDNLEIVNLVNGKSKNTIKVSAKYISKSKVKYSGNGIFVFSTISEKNNVGDCRIFDVKGKEIRPYVEK</sequence>
<gene>
    <name evidence="2" type="ORF">ERS852423_02624</name>
</gene>
<dbReference type="AlphaFoldDB" id="A0A174DDZ0"/>
<proteinExistence type="predicted"/>
<protein>
    <recommendedName>
        <fullName evidence="4">Arylsulfotransferase (ASST)</fullName>
    </recommendedName>
</protein>
<feature type="signal peptide" evidence="1">
    <location>
        <begin position="1"/>
        <end position="25"/>
    </location>
</feature>
<name>A0A174DDZ0_9FIRM</name>
<evidence type="ECO:0000313" key="2">
    <source>
        <dbReference type="EMBL" id="CUO22529.1"/>
    </source>
</evidence>
<dbReference type="InterPro" id="IPR011047">
    <property type="entry name" value="Quinoprotein_ADH-like_sf"/>
</dbReference>
<evidence type="ECO:0000256" key="1">
    <source>
        <dbReference type="SAM" id="SignalP"/>
    </source>
</evidence>
<accession>A0A174DDZ0</accession>
<feature type="chain" id="PRO_5008019945" description="Arylsulfotransferase (ASST)" evidence="1">
    <location>
        <begin position="26"/>
        <end position="417"/>
    </location>
</feature>
<reference evidence="2 3" key="1">
    <citation type="submission" date="2015-09" db="EMBL/GenBank/DDBJ databases">
        <authorList>
            <consortium name="Pathogen Informatics"/>
        </authorList>
    </citation>
    <scope>NUCLEOTIDE SEQUENCE [LARGE SCALE GENOMIC DNA]</scope>
    <source>
        <strain evidence="2 3">2789STDY5608866</strain>
    </source>
</reference>